<accession>A0AC61MV18</accession>
<protein>
    <submittedName>
        <fullName evidence="1">Uncharacterized protein</fullName>
    </submittedName>
</protein>
<name>A0AC61MV18_9FIRM</name>
<evidence type="ECO:0000313" key="2">
    <source>
        <dbReference type="Proteomes" id="UP000682782"/>
    </source>
</evidence>
<organism evidence="1 2">
    <name type="scientific">Aristaeella hokkaidonensis</name>
    <dbReference type="NCBI Taxonomy" id="3046382"/>
    <lineage>
        <taxon>Bacteria</taxon>
        <taxon>Bacillati</taxon>
        <taxon>Bacillota</taxon>
        <taxon>Clostridia</taxon>
        <taxon>Eubacteriales</taxon>
        <taxon>Aristaeellaceae</taxon>
        <taxon>Aristaeella</taxon>
    </lineage>
</organism>
<dbReference type="EMBL" id="CP068393">
    <property type="protein sequence ID" value="QUC66294.1"/>
    <property type="molecule type" value="Genomic_DNA"/>
</dbReference>
<keyword evidence="2" id="KW-1185">Reference proteome</keyword>
<evidence type="ECO:0000313" key="1">
    <source>
        <dbReference type="EMBL" id="QUC66294.1"/>
    </source>
</evidence>
<sequence>MATPNQRMWAQARDRLAGTIKSLGFPEEFADLLAKQLGSPKAIDRMTDWLYHVRPRSVEMVVDEMLAICSDIEAWKKKKESQEAQWGYTRWLNSETRWKNEEEE</sequence>
<dbReference type="Proteomes" id="UP000682782">
    <property type="component" value="Chromosome"/>
</dbReference>
<gene>
    <name evidence="1" type="ORF">JYE49_10520</name>
</gene>
<reference evidence="1" key="1">
    <citation type="submission" date="2021-01" db="EMBL/GenBank/DDBJ databases">
        <title>Complete genome sequence of Clostridiales bacterium R-7.</title>
        <authorList>
            <person name="Mahoney-Kurpe S.C."/>
            <person name="Palevich N."/>
            <person name="Koike S."/>
            <person name="Moon C.D."/>
            <person name="Attwood G.T."/>
        </authorList>
    </citation>
    <scope>NUCLEOTIDE SEQUENCE</scope>
    <source>
        <strain evidence="1">R-7</strain>
    </source>
</reference>
<proteinExistence type="predicted"/>